<sequence length="241" mass="26819">MSVSTASTKNNGTLDNSFENIAKDIIRYQLSEKQLLVGLGSGRAVTKIVKLLPDEVAENCEFICTSLQIKIEAENKNLKIIDESQIPLIDIVIDGADQIDDRFHLIKGGGGALLREKILYFSAKKRIIVADYTKFVSSFSRSVPIEILPFCRTAVIPFLQKIGGTPVLRTLDKGYPYVTENGNLILDVMFNDYSDILGIERELKKIPGIMETGLFIPAPDLCYCALNDNQFKKHETNVSSK</sequence>
<dbReference type="Gene3D" id="3.30.70.260">
    <property type="match status" value="1"/>
</dbReference>
<dbReference type="GeneID" id="39421563"/>
<dbReference type="InterPro" id="IPR037171">
    <property type="entry name" value="NagB/RpiA_transferase-like"/>
</dbReference>
<dbReference type="KEGG" id="nfn:NFRAN_2346"/>
<name>A0A484IIE6_9ARCH</name>
<dbReference type="GO" id="GO:0005829">
    <property type="term" value="C:cytosol"/>
    <property type="evidence" value="ECO:0007669"/>
    <property type="project" value="TreeGrafter"/>
</dbReference>
<dbReference type="AlphaFoldDB" id="A0A484IIE6"/>
<accession>A0A484IIE6</accession>
<dbReference type="GO" id="GO:0009052">
    <property type="term" value="P:pentose-phosphate shunt, non-oxidative branch"/>
    <property type="evidence" value="ECO:0007669"/>
    <property type="project" value="InterPro"/>
</dbReference>
<dbReference type="InterPro" id="IPR004788">
    <property type="entry name" value="Ribose5P_isomerase_type_A"/>
</dbReference>
<dbReference type="GO" id="GO:0006014">
    <property type="term" value="P:D-ribose metabolic process"/>
    <property type="evidence" value="ECO:0007669"/>
    <property type="project" value="TreeGrafter"/>
</dbReference>
<organism evidence="3 4">
    <name type="scientific">Candidatus Nitrosocosmicus franklandianus</name>
    <dbReference type="NCBI Taxonomy" id="1798806"/>
    <lineage>
        <taxon>Archaea</taxon>
        <taxon>Nitrososphaerota</taxon>
        <taxon>Nitrososphaeria</taxon>
        <taxon>Nitrososphaerales</taxon>
        <taxon>Nitrososphaeraceae</taxon>
        <taxon>Candidatus Nitrosocosmicus</taxon>
    </lineage>
</organism>
<dbReference type="NCBIfam" id="TIGR00021">
    <property type="entry name" value="rpiA"/>
    <property type="match status" value="1"/>
</dbReference>
<keyword evidence="4" id="KW-1185">Reference proteome</keyword>
<evidence type="ECO:0000313" key="3">
    <source>
        <dbReference type="EMBL" id="VFJ14668.1"/>
    </source>
</evidence>
<dbReference type="CDD" id="cd01398">
    <property type="entry name" value="RPI_A"/>
    <property type="match status" value="1"/>
</dbReference>
<evidence type="ECO:0000256" key="1">
    <source>
        <dbReference type="ARBA" id="ARBA00023235"/>
    </source>
</evidence>
<gene>
    <name evidence="3" type="primary">rpiA</name>
    <name evidence="3" type="ORF">NFRAN_2346</name>
</gene>
<dbReference type="Proteomes" id="UP000294299">
    <property type="component" value="Chromosome NFRAN"/>
</dbReference>
<dbReference type="EC" id="5.3.1.6" evidence="2"/>
<dbReference type="SUPFAM" id="SSF100950">
    <property type="entry name" value="NagB/RpiA/CoA transferase-like"/>
    <property type="match status" value="1"/>
</dbReference>
<dbReference type="EMBL" id="LR216287">
    <property type="protein sequence ID" value="VFJ14668.1"/>
    <property type="molecule type" value="Genomic_DNA"/>
</dbReference>
<dbReference type="OrthoDB" id="19013at2157"/>
<dbReference type="Pfam" id="PF06026">
    <property type="entry name" value="Rib_5-P_isom_A"/>
    <property type="match status" value="1"/>
</dbReference>
<dbReference type="GO" id="GO:0004751">
    <property type="term" value="F:ribose-5-phosphate isomerase activity"/>
    <property type="evidence" value="ECO:0007669"/>
    <property type="project" value="UniProtKB-UniRule"/>
</dbReference>
<protein>
    <recommendedName>
        <fullName evidence="2">Ribose 5-phosphate isomerase A</fullName>
        <ecNumber evidence="2">5.3.1.6</ecNumber>
    </recommendedName>
</protein>
<proteinExistence type="predicted"/>
<keyword evidence="1 3" id="KW-0413">Isomerase</keyword>
<dbReference type="Gene3D" id="3.40.50.1360">
    <property type="match status" value="1"/>
</dbReference>
<dbReference type="PANTHER" id="PTHR11934">
    <property type="entry name" value="RIBOSE-5-PHOSPHATE ISOMERASE"/>
    <property type="match status" value="1"/>
</dbReference>
<dbReference type="PANTHER" id="PTHR11934:SF0">
    <property type="entry name" value="RIBOSE-5-PHOSPHATE ISOMERASE"/>
    <property type="match status" value="1"/>
</dbReference>
<evidence type="ECO:0000256" key="2">
    <source>
        <dbReference type="NCBIfam" id="TIGR00021"/>
    </source>
</evidence>
<evidence type="ECO:0000313" key="4">
    <source>
        <dbReference type="Proteomes" id="UP000294299"/>
    </source>
</evidence>
<dbReference type="SUPFAM" id="SSF75445">
    <property type="entry name" value="D-ribose-5-phosphate isomerase (RpiA), lid domain"/>
    <property type="match status" value="1"/>
</dbReference>
<dbReference type="RefSeq" id="WP_134484808.1">
    <property type="nucleotide sequence ID" value="NZ_LR216287.1"/>
</dbReference>
<reference evidence="3 4" key="1">
    <citation type="submission" date="2019-02" db="EMBL/GenBank/DDBJ databases">
        <authorList>
            <person name="Lehtovirta-Morley E L."/>
        </authorList>
    </citation>
    <scope>NUCLEOTIDE SEQUENCE [LARGE SCALE GENOMIC DNA]</scope>
    <source>
        <strain evidence="3">NFRAN1</strain>
    </source>
</reference>